<dbReference type="PANTHER" id="PTHR32332:SF31">
    <property type="entry name" value="2-NITROPROPANE DIOXYGENASE FAMILY, PUTATIVE (AFU_ORTHOLOGUE AFUA_2G09850)-RELATED"/>
    <property type="match status" value="1"/>
</dbReference>
<dbReference type="Proteomes" id="UP001610444">
    <property type="component" value="Unassembled WGS sequence"/>
</dbReference>
<dbReference type="InterPro" id="IPR004136">
    <property type="entry name" value="NMO"/>
</dbReference>
<evidence type="ECO:0000313" key="5">
    <source>
        <dbReference type="Proteomes" id="UP001610444"/>
    </source>
</evidence>
<keyword evidence="4" id="KW-0223">Dioxygenase</keyword>
<dbReference type="InterPro" id="IPR013785">
    <property type="entry name" value="Aldolase_TIM"/>
</dbReference>
<dbReference type="GO" id="GO:0051213">
    <property type="term" value="F:dioxygenase activity"/>
    <property type="evidence" value="ECO:0007669"/>
    <property type="project" value="UniProtKB-KW"/>
</dbReference>
<keyword evidence="2" id="KW-0288">FMN</keyword>
<evidence type="ECO:0000256" key="3">
    <source>
        <dbReference type="ARBA" id="ARBA00023002"/>
    </source>
</evidence>
<evidence type="ECO:0000256" key="2">
    <source>
        <dbReference type="ARBA" id="ARBA00022643"/>
    </source>
</evidence>
<accession>A0ABR4L6V6</accession>
<keyword evidence="1" id="KW-0285">Flavoprotein</keyword>
<comment type="caution">
    <text evidence="4">The sequence shown here is derived from an EMBL/GenBank/DDBJ whole genome shotgun (WGS) entry which is preliminary data.</text>
</comment>
<protein>
    <submittedName>
        <fullName evidence="4">2-nitropropane dioxygenase</fullName>
    </submittedName>
</protein>
<dbReference type="Pfam" id="PF03060">
    <property type="entry name" value="NMO"/>
    <property type="match status" value="1"/>
</dbReference>
<dbReference type="CDD" id="cd04730">
    <property type="entry name" value="NPD_like"/>
    <property type="match status" value="1"/>
</dbReference>
<dbReference type="SUPFAM" id="SSF51412">
    <property type="entry name" value="Inosine monophosphate dehydrogenase (IMPDH)"/>
    <property type="match status" value="1"/>
</dbReference>
<dbReference type="RefSeq" id="XP_070904147.1">
    <property type="nucleotide sequence ID" value="XM_071048144.1"/>
</dbReference>
<gene>
    <name evidence="4" type="ORF">BJX68DRAFT_276616</name>
</gene>
<evidence type="ECO:0000256" key="1">
    <source>
        <dbReference type="ARBA" id="ARBA00022630"/>
    </source>
</evidence>
<dbReference type="GeneID" id="98163308"/>
<name>A0ABR4L6V6_9EURO</name>
<evidence type="ECO:0000313" key="4">
    <source>
        <dbReference type="EMBL" id="KAL2859213.1"/>
    </source>
</evidence>
<dbReference type="PANTHER" id="PTHR32332">
    <property type="entry name" value="2-NITROPROPANE DIOXYGENASE"/>
    <property type="match status" value="1"/>
</dbReference>
<dbReference type="Gene3D" id="3.20.20.70">
    <property type="entry name" value="Aldolase class I"/>
    <property type="match status" value="1"/>
</dbReference>
<keyword evidence="5" id="KW-1185">Reference proteome</keyword>
<dbReference type="EMBL" id="JBFXLR010000003">
    <property type="protein sequence ID" value="KAL2859213.1"/>
    <property type="molecule type" value="Genomic_DNA"/>
</dbReference>
<reference evidence="4 5" key="1">
    <citation type="submission" date="2024-07" db="EMBL/GenBank/DDBJ databases">
        <title>Section-level genome sequencing and comparative genomics of Aspergillus sections Usti and Cavernicolus.</title>
        <authorList>
            <consortium name="Lawrence Berkeley National Laboratory"/>
            <person name="Nybo J.L."/>
            <person name="Vesth T.C."/>
            <person name="Theobald S."/>
            <person name="Frisvad J.C."/>
            <person name="Larsen T.O."/>
            <person name="Kjaerboelling I."/>
            <person name="Rothschild-Mancinelli K."/>
            <person name="Lyhne E.K."/>
            <person name="Kogle M.E."/>
            <person name="Barry K."/>
            <person name="Clum A."/>
            <person name="Na H."/>
            <person name="Ledsgaard L."/>
            <person name="Lin J."/>
            <person name="Lipzen A."/>
            <person name="Kuo A."/>
            <person name="Riley R."/>
            <person name="Mondo S."/>
            <person name="LaButti K."/>
            <person name="Haridas S."/>
            <person name="Pangalinan J."/>
            <person name="Salamov A.A."/>
            <person name="Simmons B.A."/>
            <person name="Magnuson J.K."/>
            <person name="Chen J."/>
            <person name="Drula E."/>
            <person name="Henrissat B."/>
            <person name="Wiebenga A."/>
            <person name="Lubbers R.J."/>
            <person name="Gomes A.C."/>
            <person name="Macurrencykelacurrency M.R."/>
            <person name="Stajich J."/>
            <person name="Grigoriev I.V."/>
            <person name="Mortensen U.H."/>
            <person name="De vries R.P."/>
            <person name="Baker S.E."/>
            <person name="Andersen M.R."/>
        </authorList>
    </citation>
    <scope>NUCLEOTIDE SEQUENCE [LARGE SCALE GENOMIC DNA]</scope>
    <source>
        <strain evidence="4 5">CBS 756.74</strain>
    </source>
</reference>
<sequence length="357" mass="38118">MSLEPKIQTPLTKILNIPHPVMLAGMGVSAGPPLAAAVTNAGGIGVLGGFSATPERLRELIHELKELLVDKDAPFGVDCFYRRLVAGRGRRSNYDYTNGQLDALIDVVIQERAKVFVSAIGIPPKHVIDRLHAAGILYMNMIGHPKHVAKCVEAGVDILGAQGSEGGGHTGNIPTGILVTSVAKMVRGVKSAFTGEDVQVVAAGGLVDGEGLAAAIMMGASGVWMGTRFLLAEEATVARAFQEAVQTCGYDDTIRTIIYSGRPLRIKKTPYVVNWEENRQAEIKELTGRGILPVAHDAEQHPEDDEILENIVPYLMGIAAAQIDKVMPARDIVNEVVNEAAVRLMAGTRAIVTKPKL</sequence>
<organism evidence="4 5">
    <name type="scientific">Aspergillus pseudodeflectus</name>
    <dbReference type="NCBI Taxonomy" id="176178"/>
    <lineage>
        <taxon>Eukaryota</taxon>
        <taxon>Fungi</taxon>
        <taxon>Dikarya</taxon>
        <taxon>Ascomycota</taxon>
        <taxon>Pezizomycotina</taxon>
        <taxon>Eurotiomycetes</taxon>
        <taxon>Eurotiomycetidae</taxon>
        <taxon>Eurotiales</taxon>
        <taxon>Aspergillaceae</taxon>
        <taxon>Aspergillus</taxon>
        <taxon>Aspergillus subgen. Nidulantes</taxon>
    </lineage>
</organism>
<keyword evidence="3" id="KW-0560">Oxidoreductase</keyword>
<proteinExistence type="predicted"/>